<reference evidence="1 2" key="1">
    <citation type="submission" date="2019-09" db="EMBL/GenBank/DDBJ databases">
        <title>Screening of Novel Bioactive Compounds from Soil-Associated.</title>
        <authorList>
            <person name="Zhao S."/>
        </authorList>
    </citation>
    <scope>NUCLEOTIDE SEQUENCE [LARGE SCALE GENOMIC DNA]</scope>
    <source>
        <strain evidence="1 2">HIT-DPA4</strain>
    </source>
</reference>
<comment type="caution">
    <text evidence="1">The sequence shown here is derived from an EMBL/GenBank/DDBJ whole genome shotgun (WGS) entry which is preliminary data.</text>
</comment>
<proteinExistence type="predicted"/>
<dbReference type="RefSeq" id="WP_150956118.1">
    <property type="nucleotide sequence ID" value="NZ_VZRB01000036.1"/>
</dbReference>
<name>A0A6H9UQI3_9ACTN</name>
<sequence length="141" mass="15437">MGTQKDEKVTSITDDVLRDYAWKFDTLLRDFQDPSVMALLSWEKGTGDSKLLVGNVKELPSALSVQEGFASLCKELNSALEAFRKIAKSANLDLMFVKQTFQNSDDESVDVTEMWEILNDIQRNAGSGTGTGTGNPAPTGK</sequence>
<dbReference type="EMBL" id="VZRB01000036">
    <property type="protein sequence ID" value="KAB1140909.1"/>
    <property type="molecule type" value="Genomic_DNA"/>
</dbReference>
<dbReference type="Proteomes" id="UP000442707">
    <property type="component" value="Unassembled WGS sequence"/>
</dbReference>
<dbReference type="AlphaFoldDB" id="A0A6H9UQI3"/>
<keyword evidence="2" id="KW-1185">Reference proteome</keyword>
<protein>
    <submittedName>
        <fullName evidence="1">Uncharacterized protein</fullName>
    </submittedName>
</protein>
<gene>
    <name evidence="1" type="ORF">F7R91_34260</name>
</gene>
<organism evidence="1 2">
    <name type="scientific">Streptomyces luteolifulvus</name>
    <dbReference type="NCBI Taxonomy" id="2615112"/>
    <lineage>
        <taxon>Bacteria</taxon>
        <taxon>Bacillati</taxon>
        <taxon>Actinomycetota</taxon>
        <taxon>Actinomycetes</taxon>
        <taxon>Kitasatosporales</taxon>
        <taxon>Streptomycetaceae</taxon>
        <taxon>Streptomyces</taxon>
    </lineage>
</organism>
<accession>A0A6H9UQI3</accession>
<evidence type="ECO:0000313" key="1">
    <source>
        <dbReference type="EMBL" id="KAB1140909.1"/>
    </source>
</evidence>
<evidence type="ECO:0000313" key="2">
    <source>
        <dbReference type="Proteomes" id="UP000442707"/>
    </source>
</evidence>